<dbReference type="EMBL" id="CAMAPE010000036">
    <property type="protein sequence ID" value="CAH9098628.1"/>
    <property type="molecule type" value="Genomic_DNA"/>
</dbReference>
<dbReference type="Proteomes" id="UP001152484">
    <property type="component" value="Unassembled WGS sequence"/>
</dbReference>
<comment type="caution">
    <text evidence="2">The sequence shown here is derived from an EMBL/GenBank/DDBJ whole genome shotgun (WGS) entry which is preliminary data.</text>
</comment>
<gene>
    <name evidence="2" type="ORF">CEURO_LOCUS14333</name>
</gene>
<reference evidence="2" key="1">
    <citation type="submission" date="2022-07" db="EMBL/GenBank/DDBJ databases">
        <authorList>
            <person name="Macas J."/>
            <person name="Novak P."/>
            <person name="Neumann P."/>
        </authorList>
    </citation>
    <scope>NUCLEOTIDE SEQUENCE</scope>
</reference>
<dbReference type="PANTHER" id="PTHR31286">
    <property type="entry name" value="GLYCINE-RICH CELL WALL STRUCTURAL PROTEIN 1.8-LIKE"/>
    <property type="match status" value="1"/>
</dbReference>
<evidence type="ECO:0008006" key="4">
    <source>
        <dbReference type="Google" id="ProtNLM"/>
    </source>
</evidence>
<keyword evidence="3" id="KW-1185">Reference proteome</keyword>
<evidence type="ECO:0000313" key="2">
    <source>
        <dbReference type="EMBL" id="CAH9098628.1"/>
    </source>
</evidence>
<dbReference type="PANTHER" id="PTHR31286:SF180">
    <property type="entry name" value="OS10G0362600 PROTEIN"/>
    <property type="match status" value="1"/>
</dbReference>
<feature type="compositionally biased region" description="Polar residues" evidence="1">
    <location>
        <begin position="166"/>
        <end position="198"/>
    </location>
</feature>
<evidence type="ECO:0000256" key="1">
    <source>
        <dbReference type="SAM" id="MobiDB-lite"/>
    </source>
</evidence>
<dbReference type="AlphaFoldDB" id="A0A9P0ZDD7"/>
<name>A0A9P0ZDD7_CUSEU</name>
<feature type="region of interest" description="Disordered" evidence="1">
    <location>
        <begin position="142"/>
        <end position="214"/>
    </location>
</feature>
<accession>A0A9P0ZDD7</accession>
<proteinExistence type="predicted"/>
<dbReference type="OrthoDB" id="851886at2759"/>
<sequence length="321" mass="35848">MLSDDFTFDDEAFLKVPIWVKFPNLPLNLWNEEAMSKIASKVGVPITTDKVTQEMTNYHFARVLIEVDITMAPCLSFAIRLPSGKIIKQLVVYETFPNFCFHCKSYGHHPFICKQLGWKKIEKEVMKDDGKNIEENIEAASLEMVHHKPKPKGKDGDKAQPEATAQGANPTGPGSNPTGSLGQNAGQVSNAASQTANTVRKPVSDAKKTQKIAGTTEEDVEGVVEDIERIVTEEKDLHQYDVVIKCEVIKDKLKLFVKPFRFVQTSVIRVDTSLRLTDDLDNKGLTFTAKCFEDLPGVTKKKGEVCFDPKFTTPFHKFLGV</sequence>
<organism evidence="2 3">
    <name type="scientific">Cuscuta europaea</name>
    <name type="common">European dodder</name>
    <dbReference type="NCBI Taxonomy" id="41803"/>
    <lineage>
        <taxon>Eukaryota</taxon>
        <taxon>Viridiplantae</taxon>
        <taxon>Streptophyta</taxon>
        <taxon>Embryophyta</taxon>
        <taxon>Tracheophyta</taxon>
        <taxon>Spermatophyta</taxon>
        <taxon>Magnoliopsida</taxon>
        <taxon>eudicotyledons</taxon>
        <taxon>Gunneridae</taxon>
        <taxon>Pentapetalae</taxon>
        <taxon>asterids</taxon>
        <taxon>lamiids</taxon>
        <taxon>Solanales</taxon>
        <taxon>Convolvulaceae</taxon>
        <taxon>Cuscuteae</taxon>
        <taxon>Cuscuta</taxon>
        <taxon>Cuscuta subgen. Cuscuta</taxon>
    </lineage>
</organism>
<protein>
    <recommendedName>
        <fullName evidence="4">DUF4283 domain-containing protein</fullName>
    </recommendedName>
</protein>
<dbReference type="InterPro" id="IPR040256">
    <property type="entry name" value="At4g02000-like"/>
</dbReference>
<evidence type="ECO:0000313" key="3">
    <source>
        <dbReference type="Proteomes" id="UP001152484"/>
    </source>
</evidence>